<gene>
    <name evidence="1" type="ORF">STVIR_2365</name>
</gene>
<evidence type="ECO:0000313" key="1">
    <source>
        <dbReference type="EMBL" id="ELS56604.1"/>
    </source>
</evidence>
<dbReference type="EMBL" id="AMLP01000078">
    <property type="protein sequence ID" value="ELS56604.1"/>
    <property type="molecule type" value="Genomic_DNA"/>
</dbReference>
<organism evidence="1 2">
    <name type="scientific">Streptomyces viridochromogenes Tue57</name>
    <dbReference type="NCBI Taxonomy" id="1160705"/>
    <lineage>
        <taxon>Bacteria</taxon>
        <taxon>Bacillati</taxon>
        <taxon>Actinomycetota</taxon>
        <taxon>Actinomycetes</taxon>
        <taxon>Kitasatosporales</taxon>
        <taxon>Streptomycetaceae</taxon>
        <taxon>Streptomyces</taxon>
    </lineage>
</organism>
<sequence length="32" mass="3893">MLEAPEEERRRVTQVATRQMRLISIGRDHWLD</sequence>
<evidence type="ECO:0000313" key="2">
    <source>
        <dbReference type="Proteomes" id="UP000011205"/>
    </source>
</evidence>
<comment type="caution">
    <text evidence="1">The sequence shown here is derived from an EMBL/GenBank/DDBJ whole genome shotgun (WGS) entry which is preliminary data.</text>
</comment>
<dbReference type="Proteomes" id="UP000011205">
    <property type="component" value="Unassembled WGS sequence"/>
</dbReference>
<name>L8PK34_STRVR</name>
<accession>L8PK34</accession>
<protein>
    <submittedName>
        <fullName evidence="1">Putative TetR-family transcriptional regulator</fullName>
    </submittedName>
</protein>
<dbReference type="AlphaFoldDB" id="L8PK34"/>
<reference evidence="1 2" key="1">
    <citation type="journal article" date="2013" name="Genome Announc.">
        <title>Draft Genome Sequence of Streptomyces viridochromogenes Strain Tu57, Producer of Avilamycin.</title>
        <authorList>
            <person name="Gruning B.A."/>
            <person name="Erxleben A."/>
            <person name="Hahnlein A."/>
            <person name="Gunther S."/>
        </authorList>
    </citation>
    <scope>NUCLEOTIDE SEQUENCE [LARGE SCALE GENOMIC DNA]</scope>
    <source>
        <strain evidence="1 2">Tue57</strain>
    </source>
</reference>
<proteinExistence type="predicted"/>